<evidence type="ECO:0000259" key="7">
    <source>
        <dbReference type="PROSITE" id="PS51462"/>
    </source>
</evidence>
<dbReference type="Gene3D" id="3.90.79.10">
    <property type="entry name" value="Nucleoside Triphosphate Pyrophosphohydrolase"/>
    <property type="match status" value="1"/>
</dbReference>
<dbReference type="PROSITE" id="PS51462">
    <property type="entry name" value="NUDIX"/>
    <property type="match status" value="1"/>
</dbReference>
<keyword evidence="5" id="KW-0460">Magnesium</keyword>
<evidence type="ECO:0000256" key="6">
    <source>
        <dbReference type="ARBA" id="ARBA00023211"/>
    </source>
</evidence>
<accession>A0A544QLJ1</accession>
<feature type="domain" description="Nudix hydrolase" evidence="7">
    <location>
        <begin position="18"/>
        <end position="157"/>
    </location>
</feature>
<proteinExistence type="predicted"/>
<dbReference type="AlphaFoldDB" id="A0A544QLJ1"/>
<evidence type="ECO:0000313" key="9">
    <source>
        <dbReference type="Proteomes" id="UP000315385"/>
    </source>
</evidence>
<dbReference type="EMBL" id="SESI01000003">
    <property type="protein sequence ID" value="TQQ79465.1"/>
    <property type="molecule type" value="Genomic_DNA"/>
</dbReference>
<dbReference type="OrthoDB" id="51434at2157"/>
<evidence type="ECO:0000256" key="2">
    <source>
        <dbReference type="ARBA" id="ARBA00001946"/>
    </source>
</evidence>
<keyword evidence="3" id="KW-0479">Metal-binding</keyword>
<dbReference type="CDD" id="cd03426">
    <property type="entry name" value="NUDIX_CoAse_Nudt7"/>
    <property type="match status" value="1"/>
</dbReference>
<dbReference type="Pfam" id="PF00293">
    <property type="entry name" value="NUDIX"/>
    <property type="match status" value="1"/>
</dbReference>
<dbReference type="Proteomes" id="UP000315385">
    <property type="component" value="Unassembled WGS sequence"/>
</dbReference>
<dbReference type="RefSeq" id="WP_142444055.1">
    <property type="nucleotide sequence ID" value="NZ_SESI01000003.1"/>
</dbReference>
<sequence>MDLTGVSRYTPSAIADPAKEAAVLAPIIERDGEPAILFTKRAEHLGDHPGQMSFPGGGREPADTDLQATALREADEEIGLRPDESEVVGRIDDIETVTRYIVRPFVGRIPDRAYIRDEYEVAEIVQLPVAALTDLSNYESEHRDHPHYGPIRIHFFHVNGYTVWGATGRMLAQLLELTTEWEIPPEADRVVDADADLPM</sequence>
<comment type="cofactor">
    <cofactor evidence="1">
        <name>Mn(2+)</name>
        <dbReference type="ChEBI" id="CHEBI:29035"/>
    </cofactor>
</comment>
<protein>
    <submittedName>
        <fullName evidence="8">CoA pyrophosphatase</fullName>
    </submittedName>
</protein>
<dbReference type="PANTHER" id="PTHR12992">
    <property type="entry name" value="NUDIX HYDROLASE"/>
    <property type="match status" value="1"/>
</dbReference>
<keyword evidence="9" id="KW-1185">Reference proteome</keyword>
<evidence type="ECO:0000256" key="4">
    <source>
        <dbReference type="ARBA" id="ARBA00022801"/>
    </source>
</evidence>
<evidence type="ECO:0000256" key="5">
    <source>
        <dbReference type="ARBA" id="ARBA00022842"/>
    </source>
</evidence>
<keyword evidence="6" id="KW-0464">Manganese</keyword>
<comment type="caution">
    <text evidence="8">The sequence shown here is derived from an EMBL/GenBank/DDBJ whole genome shotgun (WGS) entry which is preliminary data.</text>
</comment>
<dbReference type="PANTHER" id="PTHR12992:SF11">
    <property type="entry name" value="MITOCHONDRIAL COENZYME A DIPHOSPHATASE NUDT8"/>
    <property type="match status" value="1"/>
</dbReference>
<dbReference type="InterPro" id="IPR000086">
    <property type="entry name" value="NUDIX_hydrolase_dom"/>
</dbReference>
<evidence type="ECO:0000313" key="8">
    <source>
        <dbReference type="EMBL" id="TQQ79465.1"/>
    </source>
</evidence>
<evidence type="ECO:0000256" key="3">
    <source>
        <dbReference type="ARBA" id="ARBA00022723"/>
    </source>
</evidence>
<evidence type="ECO:0000256" key="1">
    <source>
        <dbReference type="ARBA" id="ARBA00001936"/>
    </source>
</evidence>
<dbReference type="GO" id="GO:0010945">
    <property type="term" value="F:coenzyme A diphosphatase activity"/>
    <property type="evidence" value="ECO:0007669"/>
    <property type="project" value="InterPro"/>
</dbReference>
<name>A0A544QLJ1_9EURY</name>
<dbReference type="InterPro" id="IPR015797">
    <property type="entry name" value="NUDIX_hydrolase-like_dom_sf"/>
</dbReference>
<dbReference type="InterPro" id="IPR045121">
    <property type="entry name" value="CoAse"/>
</dbReference>
<organism evidence="8 9">
    <name type="scientific">Halonotius roseus</name>
    <dbReference type="NCBI Taxonomy" id="2511997"/>
    <lineage>
        <taxon>Archaea</taxon>
        <taxon>Methanobacteriati</taxon>
        <taxon>Methanobacteriota</taxon>
        <taxon>Stenosarchaea group</taxon>
        <taxon>Halobacteria</taxon>
        <taxon>Halobacteriales</taxon>
        <taxon>Haloferacaceae</taxon>
        <taxon>Halonotius</taxon>
    </lineage>
</organism>
<keyword evidence="4" id="KW-0378">Hydrolase</keyword>
<comment type="cofactor">
    <cofactor evidence="2">
        <name>Mg(2+)</name>
        <dbReference type="ChEBI" id="CHEBI:18420"/>
    </cofactor>
</comment>
<dbReference type="GO" id="GO:0046872">
    <property type="term" value="F:metal ion binding"/>
    <property type="evidence" value="ECO:0007669"/>
    <property type="project" value="UniProtKB-KW"/>
</dbReference>
<reference evidence="8 9" key="1">
    <citation type="submission" date="2019-02" db="EMBL/GenBank/DDBJ databases">
        <title>Halonotius sp. a new haloqrchaeon isolated from saline water.</title>
        <authorList>
            <person name="Duran-Viseras A."/>
            <person name="Sanchez-Porro C."/>
            <person name="Ventosa A."/>
        </authorList>
    </citation>
    <scope>NUCLEOTIDE SEQUENCE [LARGE SCALE GENOMIC DNA]</scope>
    <source>
        <strain evidence="8 9">F9-27</strain>
    </source>
</reference>
<dbReference type="SUPFAM" id="SSF55811">
    <property type="entry name" value="Nudix"/>
    <property type="match status" value="1"/>
</dbReference>
<gene>
    <name evidence="8" type="ORF">EWF95_10620</name>
</gene>